<name>A0AAV7IRD5_COTGL</name>
<dbReference type="SUPFAM" id="SSF57850">
    <property type="entry name" value="RING/U-box"/>
    <property type="match status" value="1"/>
</dbReference>
<evidence type="ECO:0008006" key="3">
    <source>
        <dbReference type="Google" id="ProtNLM"/>
    </source>
</evidence>
<organism evidence="1 2">
    <name type="scientific">Cotesia glomerata</name>
    <name type="common">Lepidopteran parasitic wasp</name>
    <name type="synonym">Apanteles glomeratus</name>
    <dbReference type="NCBI Taxonomy" id="32391"/>
    <lineage>
        <taxon>Eukaryota</taxon>
        <taxon>Metazoa</taxon>
        <taxon>Ecdysozoa</taxon>
        <taxon>Arthropoda</taxon>
        <taxon>Hexapoda</taxon>
        <taxon>Insecta</taxon>
        <taxon>Pterygota</taxon>
        <taxon>Neoptera</taxon>
        <taxon>Endopterygota</taxon>
        <taxon>Hymenoptera</taxon>
        <taxon>Apocrita</taxon>
        <taxon>Ichneumonoidea</taxon>
        <taxon>Braconidae</taxon>
        <taxon>Microgastrinae</taxon>
        <taxon>Cotesia</taxon>
    </lineage>
</organism>
<dbReference type="AlphaFoldDB" id="A0AAV7IRD5"/>
<gene>
    <name evidence="1" type="ORF">KQX54_019335</name>
</gene>
<dbReference type="Proteomes" id="UP000826195">
    <property type="component" value="Unassembled WGS sequence"/>
</dbReference>
<proteinExistence type="predicted"/>
<keyword evidence="2" id="KW-1185">Reference proteome</keyword>
<evidence type="ECO:0000313" key="1">
    <source>
        <dbReference type="EMBL" id="KAH0555491.1"/>
    </source>
</evidence>
<dbReference type="EMBL" id="JAHXZJ010001119">
    <property type="protein sequence ID" value="KAH0555491.1"/>
    <property type="molecule type" value="Genomic_DNA"/>
</dbReference>
<dbReference type="Gene3D" id="3.30.40.10">
    <property type="entry name" value="Zinc/RING finger domain, C3HC4 (zinc finger)"/>
    <property type="match status" value="1"/>
</dbReference>
<sequence length="196" mass="22691">MRIQWTSLRNRRIDGTVFLERMLAIHESHYNDMMHNFTVMIDEQLVINGLHIHQLRAGVADNQRNQQVIMCDICFSNRVNMICHPCLHVQMCSQCARQIRQAKPANGPLLSLLSPFCNSQAEFHEARLRNDLDADGFPLMICELCNTHRVNIICTNCFALRICNNCLEIRREENDVIGNICPTCEEEAELRRGFFS</sequence>
<comment type="caution">
    <text evidence="1">The sequence shown here is derived from an EMBL/GenBank/DDBJ whole genome shotgun (WGS) entry which is preliminary data.</text>
</comment>
<protein>
    <recommendedName>
        <fullName evidence="3">RING-type domain-containing protein</fullName>
    </recommendedName>
</protein>
<dbReference type="InterPro" id="IPR013083">
    <property type="entry name" value="Znf_RING/FYVE/PHD"/>
</dbReference>
<evidence type="ECO:0000313" key="2">
    <source>
        <dbReference type="Proteomes" id="UP000826195"/>
    </source>
</evidence>
<accession>A0AAV7IRD5</accession>
<dbReference type="Pfam" id="PF13920">
    <property type="entry name" value="zf-C3HC4_3"/>
    <property type="match status" value="1"/>
</dbReference>
<reference evidence="1 2" key="1">
    <citation type="journal article" date="2021" name="J. Hered.">
        <title>A chromosome-level genome assembly of the parasitoid wasp, Cotesia glomerata (Hymenoptera: Braconidae).</title>
        <authorList>
            <person name="Pinto B.J."/>
            <person name="Weis J.J."/>
            <person name="Gamble T."/>
            <person name="Ode P.J."/>
            <person name="Paul R."/>
            <person name="Zaspel J.M."/>
        </authorList>
    </citation>
    <scope>NUCLEOTIDE SEQUENCE [LARGE SCALE GENOMIC DNA]</scope>
    <source>
        <strain evidence="1">CgM1</strain>
    </source>
</reference>